<feature type="domain" description="Peptidoglycan recognition protein family" evidence="5">
    <location>
        <begin position="245"/>
        <end position="402"/>
    </location>
</feature>
<dbReference type="SUPFAM" id="SSF69318">
    <property type="entry name" value="Integrin alpha N-terminal domain"/>
    <property type="match status" value="3"/>
</dbReference>
<feature type="signal peptide" evidence="3">
    <location>
        <begin position="1"/>
        <end position="28"/>
    </location>
</feature>
<dbReference type="InterPro" id="IPR028994">
    <property type="entry name" value="Integrin_alpha_N"/>
</dbReference>
<keyword evidence="2 3" id="KW-0732">Signal</keyword>
<dbReference type="GO" id="GO:0008270">
    <property type="term" value="F:zinc ion binding"/>
    <property type="evidence" value="ECO:0007669"/>
    <property type="project" value="InterPro"/>
</dbReference>
<dbReference type="InterPro" id="IPR006619">
    <property type="entry name" value="PGRP_domain_met/bac"/>
</dbReference>
<dbReference type="Gene3D" id="2.20.25.650">
    <property type="entry name" value="Tachylectin-2-like"/>
    <property type="match status" value="1"/>
</dbReference>
<dbReference type="Gene3D" id="2.130.10.130">
    <property type="entry name" value="Integrin alpha, N-terminal"/>
    <property type="match status" value="1"/>
</dbReference>
<sequence>MQSHRFGTSLRSLVAGAAVLALPFTAAAAAPATAAPATAAPVRASLEATEGGEGIESDVAELAVDESPQALDAPTDADAPFTEAGAPEQDGTVVATSGETTGLAVVGVTWEQGTAPDGATVVLRTRTAKTWSEWAVLDQEEVVSDDPTEDEVGSDATVLRDGTEPAFVGDVDEVEVAVRGAADSLPQDIRLVVIEPGEADAEPTVATTRLVEEPDVAPPAIVDESASGGTTFEPDGFAAAAVSRPTINTRAQWGADESIMTWTPQVGRVNGAVVHHTAGSNNYTAAQVPSIIRGIYTYHAQSRGWGDIGYNFLVDKFGRIWEGRAGGVERAIVGAHASGVNSHTFGLSLMGNYDQVGVPAAAMDAMSRLIAWKLSLHGVSANGTASIDGRTMSAVVGHRDVGQTSCPGANLYPRLGELRSKAASLQGSAPFRTTSRSLAGDALPELVVEQRGTVSLRAPRGWGWEAPTTVSTGWAGRTLVAAGDWDRDGRGDLVWRDASGRLFLLARTANGWAAPRQIGEGWSVMNAIVGGFDWDGNGYPDLLARRASDGGLWLYPNNGRGGFGSPRQIGWGWQSMSAITMIGNLRSGPALVARDATGRLVTYRGDGRGGFNGTVRLGQGWNAMTTLIGVGDASGDGHADLIARDRDGFLWRYPGDGQGSFGARTQIGNGWQSFSAVVGTRSGDVIEVYPVDRSGNLRRYPYSKDDRFGTTLPTSVRVGAGASVVPSGDWNGDGRPDLMVRGSDGRLFLHAGTGDGAFSPTATQIGVGWSGMVSIVGAPNFAGDGRPALLSLERGSGRIWVYPGDGRGGFGRPFVIGTAPGADTLVSVGAWTGRVPDVVTRESGALVLREGNGAGQLGAPRRIGQGWGGAASIIGVGDATRDGRPDIALVAADGTVRLYPGDGRGGFLASYPFGSVPQGAATS</sequence>
<dbReference type="GO" id="GO:0009253">
    <property type="term" value="P:peptidoglycan catabolic process"/>
    <property type="evidence" value="ECO:0007669"/>
    <property type="project" value="InterPro"/>
</dbReference>
<evidence type="ECO:0000256" key="1">
    <source>
        <dbReference type="ARBA" id="ARBA00007553"/>
    </source>
</evidence>
<proteinExistence type="inferred from homology"/>
<evidence type="ECO:0008006" key="8">
    <source>
        <dbReference type="Google" id="ProtNLM"/>
    </source>
</evidence>
<dbReference type="EMBL" id="BSTG01000003">
    <property type="protein sequence ID" value="GLY58065.1"/>
    <property type="molecule type" value="Genomic_DNA"/>
</dbReference>
<evidence type="ECO:0000313" key="6">
    <source>
        <dbReference type="EMBL" id="GLY58065.1"/>
    </source>
</evidence>
<dbReference type="GO" id="GO:0008745">
    <property type="term" value="F:N-acetylmuramoyl-L-alanine amidase activity"/>
    <property type="evidence" value="ECO:0007669"/>
    <property type="project" value="InterPro"/>
</dbReference>
<dbReference type="SUPFAM" id="SSF55846">
    <property type="entry name" value="N-acetylmuramoyl-L-alanine amidase-like"/>
    <property type="match status" value="1"/>
</dbReference>
<dbReference type="RefSeq" id="WP_137281176.1">
    <property type="nucleotide sequence ID" value="NZ_BSTG01000003.1"/>
</dbReference>
<reference evidence="6" key="1">
    <citation type="submission" date="2023-03" db="EMBL/GenBank/DDBJ databases">
        <title>Cellulosimicrobium cellulans NBRC 103059.</title>
        <authorList>
            <person name="Ichikawa N."/>
            <person name="Sato H."/>
            <person name="Tonouchi N."/>
        </authorList>
    </citation>
    <scope>NUCLEOTIDE SEQUENCE</scope>
    <source>
        <strain evidence="6">NBRC 103059</strain>
    </source>
</reference>
<evidence type="ECO:0000259" key="5">
    <source>
        <dbReference type="SMART" id="SM00701"/>
    </source>
</evidence>
<dbReference type="AlphaFoldDB" id="A0AAV5P9U8"/>
<protein>
    <recommendedName>
        <fullName evidence="8">Peptidoglycan recognition protein family domain-containing protein</fullName>
    </recommendedName>
</protein>
<dbReference type="InterPro" id="IPR036505">
    <property type="entry name" value="Amidase/PGRP_sf"/>
</dbReference>
<dbReference type="InterPro" id="IPR015510">
    <property type="entry name" value="PGRP"/>
</dbReference>
<dbReference type="SMART" id="SM00644">
    <property type="entry name" value="Ami_2"/>
    <property type="match status" value="1"/>
</dbReference>
<dbReference type="Proteomes" id="UP001165168">
    <property type="component" value="Unassembled WGS sequence"/>
</dbReference>
<dbReference type="SMART" id="SM00701">
    <property type="entry name" value="PGRP"/>
    <property type="match status" value="1"/>
</dbReference>
<dbReference type="PANTHER" id="PTHR11022">
    <property type="entry name" value="PEPTIDOGLYCAN RECOGNITION PROTEIN"/>
    <property type="match status" value="1"/>
</dbReference>
<accession>A0AAV5P9U8</accession>
<feature type="domain" description="N-acetylmuramoyl-L-alanine amidase" evidence="4">
    <location>
        <begin position="257"/>
        <end position="408"/>
    </location>
</feature>
<dbReference type="Pfam" id="PF01510">
    <property type="entry name" value="Amidase_2"/>
    <property type="match status" value="1"/>
</dbReference>
<evidence type="ECO:0000313" key="7">
    <source>
        <dbReference type="Proteomes" id="UP001165168"/>
    </source>
</evidence>
<comment type="caution">
    <text evidence="6">The sequence shown here is derived from an EMBL/GenBank/DDBJ whole genome shotgun (WGS) entry which is preliminary data.</text>
</comment>
<organism evidence="6 7">
    <name type="scientific">Cellulosimicrobium cellulans</name>
    <name type="common">Arthrobacter luteus</name>
    <dbReference type="NCBI Taxonomy" id="1710"/>
    <lineage>
        <taxon>Bacteria</taxon>
        <taxon>Bacillati</taxon>
        <taxon>Actinomycetota</taxon>
        <taxon>Actinomycetes</taxon>
        <taxon>Micrococcales</taxon>
        <taxon>Promicromonosporaceae</taxon>
        <taxon>Cellulosimicrobium</taxon>
    </lineage>
</organism>
<dbReference type="InterPro" id="IPR002502">
    <property type="entry name" value="Amidase_domain"/>
</dbReference>
<dbReference type="Pfam" id="PF13517">
    <property type="entry name" value="FG-GAP_3"/>
    <property type="match status" value="1"/>
</dbReference>
<dbReference type="Gene3D" id="3.40.80.10">
    <property type="entry name" value="Peptidoglycan recognition protein-like"/>
    <property type="match status" value="1"/>
</dbReference>
<feature type="chain" id="PRO_5043327417" description="Peptidoglycan recognition protein family domain-containing protein" evidence="3">
    <location>
        <begin position="29"/>
        <end position="923"/>
    </location>
</feature>
<dbReference type="CDD" id="cd06583">
    <property type="entry name" value="PGRP"/>
    <property type="match status" value="1"/>
</dbReference>
<dbReference type="PANTHER" id="PTHR11022:SF41">
    <property type="entry name" value="PEPTIDOGLYCAN-RECOGNITION PROTEIN LC-RELATED"/>
    <property type="match status" value="1"/>
</dbReference>
<gene>
    <name evidence="6" type="ORF">Ccel01_26670</name>
</gene>
<comment type="similarity">
    <text evidence="1">Belongs to the N-acetylmuramoyl-L-alanine amidase 2 family.</text>
</comment>
<evidence type="ECO:0000256" key="2">
    <source>
        <dbReference type="ARBA" id="ARBA00022729"/>
    </source>
</evidence>
<dbReference type="InterPro" id="IPR013517">
    <property type="entry name" value="FG-GAP"/>
</dbReference>
<evidence type="ECO:0000259" key="4">
    <source>
        <dbReference type="SMART" id="SM00644"/>
    </source>
</evidence>
<name>A0AAV5P9U8_CELCE</name>
<evidence type="ECO:0000256" key="3">
    <source>
        <dbReference type="SAM" id="SignalP"/>
    </source>
</evidence>